<evidence type="ECO:0000256" key="1">
    <source>
        <dbReference type="ARBA" id="ARBA00022801"/>
    </source>
</evidence>
<organism evidence="3 4">
    <name type="scientific">Pedobacter steynii</name>
    <dbReference type="NCBI Taxonomy" id="430522"/>
    <lineage>
        <taxon>Bacteria</taxon>
        <taxon>Pseudomonadati</taxon>
        <taxon>Bacteroidota</taxon>
        <taxon>Sphingobacteriia</taxon>
        <taxon>Sphingobacteriales</taxon>
        <taxon>Sphingobacteriaceae</taxon>
        <taxon>Pedobacter</taxon>
    </lineage>
</organism>
<dbReference type="InterPro" id="IPR010905">
    <property type="entry name" value="Glyco_hydro_88"/>
</dbReference>
<evidence type="ECO:0000313" key="3">
    <source>
        <dbReference type="EMBL" id="SDN58037.1"/>
    </source>
</evidence>
<reference evidence="4" key="1">
    <citation type="submission" date="2016-10" db="EMBL/GenBank/DDBJ databases">
        <authorList>
            <person name="Varghese N."/>
            <person name="Submissions S."/>
        </authorList>
    </citation>
    <scope>NUCLEOTIDE SEQUENCE [LARGE SCALE GENOMIC DNA]</scope>
    <source>
        <strain evidence="4">DSM 19110</strain>
    </source>
</reference>
<dbReference type="Pfam" id="PF07470">
    <property type="entry name" value="Glyco_hydro_88"/>
    <property type="match status" value="1"/>
</dbReference>
<dbReference type="InterPro" id="IPR052043">
    <property type="entry name" value="PolySaccharide_Degr_Enz"/>
</dbReference>
<feature type="signal peptide" evidence="2">
    <location>
        <begin position="1"/>
        <end position="20"/>
    </location>
</feature>
<keyword evidence="2" id="KW-0732">Signal</keyword>
<dbReference type="GO" id="GO:0005975">
    <property type="term" value="P:carbohydrate metabolic process"/>
    <property type="evidence" value="ECO:0007669"/>
    <property type="project" value="InterPro"/>
</dbReference>
<sequence>MHKSIFLSLFILLCFKRTQAQNQQVSASQIFSQMKEVADWQWKNLETEGWKNQKKDWTNGAMYAGMMAWSQLANDDIYYKKLLQVGEDNRWTTGKYRYFADDYCVGQLYAKLYRVYKRPEFIADLKNLGDSIVKLPHLEPLEWKNAIYTREWAWCDALFMGPPALAFLTEATGDPKYLDKAAELWWKSTEYLFDQEEKLYYRDSRYFNKKEKNGAKVFWGRGNGWVIGGLVRVLSVLPKNHPDYKRFANLFIEMSDRLAGLQQPDGAWHASLLDPQSYPSKETSGTGLICYAMAWGVNNGLISHKKYEPVISRAWGALSTAVHPDGKLGFVQPQGAAPDKVGYEDTDVFGVGAFLLAGSEVFRLNLMNEKNTVISEIYNLSSVNKEQTVRIGWNQIKRKIKVGDPKQLIARDAATGEIVPLKINYERKKPVTLQIVADVTAGSSRFFEVSTK</sequence>
<dbReference type="Gene3D" id="1.50.10.10">
    <property type="match status" value="1"/>
</dbReference>
<dbReference type="InterPro" id="IPR012341">
    <property type="entry name" value="6hp_glycosidase-like_sf"/>
</dbReference>
<keyword evidence="1 3" id="KW-0378">Hydrolase</keyword>
<dbReference type="InterPro" id="IPR008928">
    <property type="entry name" value="6-hairpin_glycosidase_sf"/>
</dbReference>
<dbReference type="PANTHER" id="PTHR33886">
    <property type="entry name" value="UNSATURATED RHAMNOGALACTURONAN HYDROLASE (EUROFUNG)"/>
    <property type="match status" value="1"/>
</dbReference>
<feature type="chain" id="PRO_5010384120" evidence="2">
    <location>
        <begin position="21"/>
        <end position="452"/>
    </location>
</feature>
<dbReference type="AlphaFoldDB" id="A0A1H0CJG6"/>
<evidence type="ECO:0000313" key="4">
    <source>
        <dbReference type="Proteomes" id="UP000183200"/>
    </source>
</evidence>
<keyword evidence="4" id="KW-1185">Reference proteome</keyword>
<protein>
    <submittedName>
        <fullName evidence="3">Rhamnogalacturonyl hydrolase YesR</fullName>
    </submittedName>
</protein>
<gene>
    <name evidence="3" type="ORF">SAMN05421820_108138</name>
</gene>
<dbReference type="PANTHER" id="PTHR33886:SF8">
    <property type="entry name" value="UNSATURATED RHAMNOGALACTURONAN HYDROLASE (EUROFUNG)"/>
    <property type="match status" value="1"/>
</dbReference>
<dbReference type="SUPFAM" id="SSF48208">
    <property type="entry name" value="Six-hairpin glycosidases"/>
    <property type="match status" value="1"/>
</dbReference>
<evidence type="ECO:0000256" key="2">
    <source>
        <dbReference type="SAM" id="SignalP"/>
    </source>
</evidence>
<proteinExistence type="predicted"/>
<name>A0A1H0CJG6_9SPHI</name>
<accession>A0A1H0CJG6</accession>
<dbReference type="OrthoDB" id="258246at2"/>
<dbReference type="Proteomes" id="UP000183200">
    <property type="component" value="Unassembled WGS sequence"/>
</dbReference>
<dbReference type="EMBL" id="FNGY01000008">
    <property type="protein sequence ID" value="SDN58037.1"/>
    <property type="molecule type" value="Genomic_DNA"/>
</dbReference>
<dbReference type="GO" id="GO:0016787">
    <property type="term" value="F:hydrolase activity"/>
    <property type="evidence" value="ECO:0007669"/>
    <property type="project" value="UniProtKB-KW"/>
</dbReference>